<feature type="region of interest" description="Disordered" evidence="12">
    <location>
        <begin position="1"/>
        <end position="34"/>
    </location>
</feature>
<keyword evidence="8 11" id="KW-0040">ANK repeat</keyword>
<sequence length="501" mass="57194">METKVPVRTTLLKQSSLAPDRERKEAELNGLDDDGEEIKPEFRLMFLANERDVEGIKELLDSGIDVNFRDIDNRTALHVAACQGFTEVVSLLLERGADVDPKDRWGSTPLGDAIYYKNHEVIKLLEKHGAKPLMAPMHVKHAREVPEYEIDPHELDFTNSVEITKWRKLSCFIPGIVCFSNVSEYTGGILRLDIAMQGTFILGFWRGIQVAVKKLGEEVISDDDRVRAFRDELALLQKIRHPNVVQFLGAVTQSSPMMIVTEYLPKGDLRAFLKRKGALKPSTAVRFALDIARGMNYLHENKPVPIIHRDLEPSDLYVAYWQNDRNILRDDSGNLKVADFGVSKLLTVKEDRPLTCQDTSCRYVAPEVFKNEEYDTKVDVFSFALILQEMIEGCPPFTMKHDNEVPKAYAARQRPPFKAPAKLYARGLKELIEECWNEKPAKRPTFRQIIPRLESINNSINHKRRWKIRTMKCFHNLEAMLKKDHSSPSGRSKSSCSTSSI</sequence>
<evidence type="ECO:0000256" key="10">
    <source>
        <dbReference type="ARBA" id="ARBA00048679"/>
    </source>
</evidence>
<comment type="catalytic activity">
    <reaction evidence="10">
        <text>L-seryl-[protein] + ATP = O-phospho-L-seryl-[protein] + ADP + H(+)</text>
        <dbReference type="Rhea" id="RHEA:17989"/>
        <dbReference type="Rhea" id="RHEA-COMP:9863"/>
        <dbReference type="Rhea" id="RHEA-COMP:11604"/>
        <dbReference type="ChEBI" id="CHEBI:15378"/>
        <dbReference type="ChEBI" id="CHEBI:29999"/>
        <dbReference type="ChEBI" id="CHEBI:30616"/>
        <dbReference type="ChEBI" id="CHEBI:83421"/>
        <dbReference type="ChEBI" id="CHEBI:456216"/>
        <dbReference type="EC" id="2.7.11.1"/>
    </reaction>
</comment>
<dbReference type="GO" id="GO:0005524">
    <property type="term" value="F:ATP binding"/>
    <property type="evidence" value="ECO:0007669"/>
    <property type="project" value="UniProtKB-KW"/>
</dbReference>
<feature type="domain" description="Protein kinase" evidence="13">
    <location>
        <begin position="179"/>
        <end position="456"/>
    </location>
</feature>
<dbReference type="GO" id="GO:0005737">
    <property type="term" value="C:cytoplasm"/>
    <property type="evidence" value="ECO:0007669"/>
    <property type="project" value="UniProtKB-ARBA"/>
</dbReference>
<dbReference type="FunFam" id="3.30.200.20:FF:000180">
    <property type="entry name" value="serine/threonine-protein kinase STY46-like"/>
    <property type="match status" value="1"/>
</dbReference>
<dbReference type="SUPFAM" id="SSF48403">
    <property type="entry name" value="Ankyrin repeat"/>
    <property type="match status" value="1"/>
</dbReference>
<dbReference type="InterPro" id="IPR051681">
    <property type="entry name" value="Ser/Thr_Kinases-Pseudokinases"/>
</dbReference>
<dbReference type="Gene3D" id="1.10.510.10">
    <property type="entry name" value="Transferase(Phosphotransferase) domain 1"/>
    <property type="match status" value="1"/>
</dbReference>
<evidence type="ECO:0000256" key="7">
    <source>
        <dbReference type="ARBA" id="ARBA00022840"/>
    </source>
</evidence>
<evidence type="ECO:0000256" key="1">
    <source>
        <dbReference type="ARBA" id="ARBA00005843"/>
    </source>
</evidence>
<dbReference type="PANTHER" id="PTHR44329">
    <property type="entry name" value="SERINE/THREONINE-PROTEIN KINASE TNNI3K-RELATED"/>
    <property type="match status" value="1"/>
</dbReference>
<dbReference type="FunFam" id="1.25.40.20:FF:000439">
    <property type="entry name" value="Integrin-linked protein kinase family"/>
    <property type="match status" value="1"/>
</dbReference>
<dbReference type="InterPro" id="IPR001245">
    <property type="entry name" value="Ser-Thr/Tyr_kinase_cat_dom"/>
</dbReference>
<dbReference type="AlphaFoldDB" id="A0AAP0MXX2"/>
<dbReference type="InterPro" id="IPR002110">
    <property type="entry name" value="Ankyrin_rpt"/>
</dbReference>
<dbReference type="Gene3D" id="3.30.200.20">
    <property type="entry name" value="Phosphorylase Kinase, domain 1"/>
    <property type="match status" value="1"/>
</dbReference>
<dbReference type="CDD" id="cd13999">
    <property type="entry name" value="STKc_MAP3K-like"/>
    <property type="match status" value="1"/>
</dbReference>
<evidence type="ECO:0000256" key="6">
    <source>
        <dbReference type="ARBA" id="ARBA00022777"/>
    </source>
</evidence>
<evidence type="ECO:0000256" key="11">
    <source>
        <dbReference type="PROSITE-ProRule" id="PRU00023"/>
    </source>
</evidence>
<evidence type="ECO:0000313" key="14">
    <source>
        <dbReference type="EMBL" id="KAK9223985.1"/>
    </source>
</evidence>
<dbReference type="Pfam" id="PF12796">
    <property type="entry name" value="Ank_2"/>
    <property type="match status" value="1"/>
</dbReference>
<comment type="catalytic activity">
    <reaction evidence="9">
        <text>L-threonyl-[protein] + ATP = O-phospho-L-threonyl-[protein] + ADP + H(+)</text>
        <dbReference type="Rhea" id="RHEA:46608"/>
        <dbReference type="Rhea" id="RHEA-COMP:11060"/>
        <dbReference type="Rhea" id="RHEA-COMP:11605"/>
        <dbReference type="ChEBI" id="CHEBI:15378"/>
        <dbReference type="ChEBI" id="CHEBI:30013"/>
        <dbReference type="ChEBI" id="CHEBI:30616"/>
        <dbReference type="ChEBI" id="CHEBI:61977"/>
        <dbReference type="ChEBI" id="CHEBI:456216"/>
        <dbReference type="EC" id="2.7.11.1"/>
    </reaction>
</comment>
<dbReference type="PROSITE" id="PS50088">
    <property type="entry name" value="ANK_REPEAT"/>
    <property type="match status" value="1"/>
</dbReference>
<evidence type="ECO:0000313" key="15">
    <source>
        <dbReference type="Proteomes" id="UP001428341"/>
    </source>
</evidence>
<protein>
    <recommendedName>
        <fullName evidence="2">non-specific serine/threonine protein kinase</fullName>
        <ecNumber evidence="2">2.7.11.1</ecNumber>
    </recommendedName>
</protein>
<dbReference type="FunFam" id="1.10.510.10:FF:000355">
    <property type="entry name" value="Integrin-linked protein kinase family"/>
    <property type="match status" value="1"/>
</dbReference>
<reference evidence="14 15" key="1">
    <citation type="submission" date="2024-05" db="EMBL/GenBank/DDBJ databases">
        <title>Haplotype-resolved chromosome-level genome assembly of Huyou (Citrus changshanensis).</title>
        <authorList>
            <person name="Miao C."/>
            <person name="Chen W."/>
            <person name="Wu Y."/>
            <person name="Wang L."/>
            <person name="Zhao S."/>
            <person name="Grierson D."/>
            <person name="Xu C."/>
            <person name="Chen K."/>
        </authorList>
    </citation>
    <scope>NUCLEOTIDE SEQUENCE [LARGE SCALE GENOMIC DNA]</scope>
    <source>
        <strain evidence="14">01-14</strain>
        <tissue evidence="14">Leaf</tissue>
    </source>
</reference>
<evidence type="ECO:0000256" key="2">
    <source>
        <dbReference type="ARBA" id="ARBA00012513"/>
    </source>
</evidence>
<dbReference type="InterPro" id="IPR000719">
    <property type="entry name" value="Prot_kinase_dom"/>
</dbReference>
<dbReference type="GO" id="GO:0004674">
    <property type="term" value="F:protein serine/threonine kinase activity"/>
    <property type="evidence" value="ECO:0007669"/>
    <property type="project" value="UniProtKB-EC"/>
</dbReference>
<dbReference type="PROSITE" id="PS50011">
    <property type="entry name" value="PROTEIN_KINASE_DOM"/>
    <property type="match status" value="1"/>
</dbReference>
<dbReference type="InterPro" id="IPR011009">
    <property type="entry name" value="Kinase-like_dom_sf"/>
</dbReference>
<evidence type="ECO:0000259" key="13">
    <source>
        <dbReference type="PROSITE" id="PS50011"/>
    </source>
</evidence>
<keyword evidence="15" id="KW-1185">Reference proteome</keyword>
<dbReference type="Gene3D" id="1.25.40.20">
    <property type="entry name" value="Ankyrin repeat-containing domain"/>
    <property type="match status" value="1"/>
</dbReference>
<proteinExistence type="inferred from homology"/>
<dbReference type="InterPro" id="IPR036770">
    <property type="entry name" value="Ankyrin_rpt-contain_sf"/>
</dbReference>
<comment type="caution">
    <text evidence="14">The sequence shown here is derived from an EMBL/GenBank/DDBJ whole genome shotgun (WGS) entry which is preliminary data.</text>
</comment>
<evidence type="ECO:0000256" key="8">
    <source>
        <dbReference type="ARBA" id="ARBA00023043"/>
    </source>
</evidence>
<dbReference type="EC" id="2.7.11.1" evidence="2"/>
<dbReference type="PIRSF" id="PIRSF000654">
    <property type="entry name" value="Integrin-linked_kinase"/>
    <property type="match status" value="1"/>
</dbReference>
<keyword evidence="7" id="KW-0067">ATP-binding</keyword>
<dbReference type="EMBL" id="JBCGBO010000002">
    <property type="protein sequence ID" value="KAK9223985.1"/>
    <property type="molecule type" value="Genomic_DNA"/>
</dbReference>
<evidence type="ECO:0000256" key="4">
    <source>
        <dbReference type="ARBA" id="ARBA00022737"/>
    </source>
</evidence>
<accession>A0AAP0MXX2</accession>
<keyword evidence="5" id="KW-0547">Nucleotide-binding</keyword>
<dbReference type="Pfam" id="PF07714">
    <property type="entry name" value="PK_Tyr_Ser-Thr"/>
    <property type="match status" value="1"/>
</dbReference>
<name>A0AAP0MXX2_9ROSI</name>
<organism evidence="14 15">
    <name type="scientific">Citrus x changshan-huyou</name>
    <dbReference type="NCBI Taxonomy" id="2935761"/>
    <lineage>
        <taxon>Eukaryota</taxon>
        <taxon>Viridiplantae</taxon>
        <taxon>Streptophyta</taxon>
        <taxon>Embryophyta</taxon>
        <taxon>Tracheophyta</taxon>
        <taxon>Spermatophyta</taxon>
        <taxon>Magnoliopsida</taxon>
        <taxon>eudicotyledons</taxon>
        <taxon>Gunneridae</taxon>
        <taxon>Pentapetalae</taxon>
        <taxon>rosids</taxon>
        <taxon>malvids</taxon>
        <taxon>Sapindales</taxon>
        <taxon>Rutaceae</taxon>
        <taxon>Aurantioideae</taxon>
        <taxon>Citrus</taxon>
    </lineage>
</organism>
<evidence type="ECO:0000256" key="3">
    <source>
        <dbReference type="ARBA" id="ARBA00022679"/>
    </source>
</evidence>
<comment type="similarity">
    <text evidence="1">Belongs to the protein kinase superfamily. TKL Ser/Thr protein kinase family.</text>
</comment>
<dbReference type="PANTHER" id="PTHR44329:SF140">
    <property type="entry name" value="INACTIVE PROTEIN TYROSINE KINASE PTKL"/>
    <property type="match status" value="1"/>
</dbReference>
<keyword evidence="3" id="KW-0808">Transferase</keyword>
<evidence type="ECO:0000256" key="5">
    <source>
        <dbReference type="ARBA" id="ARBA00022741"/>
    </source>
</evidence>
<dbReference type="PROSITE" id="PS50297">
    <property type="entry name" value="ANK_REP_REGION"/>
    <property type="match status" value="1"/>
</dbReference>
<dbReference type="SMART" id="SM00248">
    <property type="entry name" value="ANK"/>
    <property type="match status" value="2"/>
</dbReference>
<gene>
    <name evidence="14" type="ORF">WN944_012434</name>
</gene>
<evidence type="ECO:0000256" key="9">
    <source>
        <dbReference type="ARBA" id="ARBA00047899"/>
    </source>
</evidence>
<evidence type="ECO:0000256" key="12">
    <source>
        <dbReference type="SAM" id="MobiDB-lite"/>
    </source>
</evidence>
<dbReference type="Proteomes" id="UP001428341">
    <property type="component" value="Unassembled WGS sequence"/>
</dbReference>
<keyword evidence="4" id="KW-0677">Repeat</keyword>
<keyword evidence="6" id="KW-0418">Kinase</keyword>
<feature type="repeat" description="ANK" evidence="11">
    <location>
        <begin position="72"/>
        <end position="104"/>
    </location>
</feature>
<dbReference type="SUPFAM" id="SSF56112">
    <property type="entry name" value="Protein kinase-like (PK-like)"/>
    <property type="match status" value="1"/>
</dbReference>